<sequence>MPRQRYLKLLHGNFLAMPERERFRFGHELSASARQISDQELSLLLDGEWRSRLTGAWLIGIDRRTQFHSRLHTMLLDSELVYSGQGYCFAFARFANESAAASLVAYLDRYLPDPTCYYNQDWAMGALLHLDDRLRTDHAARFLAPDGLWARSAVRDQDPATLKEKIDRLCAFAETIAS</sequence>
<accession>A0ABV3GSI3</accession>
<reference evidence="1 2" key="1">
    <citation type="submission" date="2024-06" db="EMBL/GenBank/DDBJ databases">
        <title>The Natural Products Discovery Center: Release of the First 8490 Sequenced Strains for Exploring Actinobacteria Biosynthetic Diversity.</title>
        <authorList>
            <person name="Kalkreuter E."/>
            <person name="Kautsar S.A."/>
            <person name="Yang D."/>
            <person name="Bader C.D."/>
            <person name="Teijaro C.N."/>
            <person name="Fluegel L."/>
            <person name="Davis C.M."/>
            <person name="Simpson J.R."/>
            <person name="Lauterbach L."/>
            <person name="Steele A.D."/>
            <person name="Gui C."/>
            <person name="Meng S."/>
            <person name="Li G."/>
            <person name="Viehrig K."/>
            <person name="Ye F."/>
            <person name="Su P."/>
            <person name="Kiefer A.F."/>
            <person name="Nichols A."/>
            <person name="Cepeda A.J."/>
            <person name="Yan W."/>
            <person name="Fan B."/>
            <person name="Jiang Y."/>
            <person name="Adhikari A."/>
            <person name="Zheng C.-J."/>
            <person name="Schuster L."/>
            <person name="Cowan T.M."/>
            <person name="Smanski M.J."/>
            <person name="Chevrette M.G."/>
            <person name="De Carvalho L.P.S."/>
            <person name="Shen B."/>
        </authorList>
    </citation>
    <scope>NUCLEOTIDE SEQUENCE [LARGE SCALE GENOMIC DNA]</scope>
    <source>
        <strain evidence="1 2">NPDC050100</strain>
    </source>
</reference>
<evidence type="ECO:0000313" key="1">
    <source>
        <dbReference type="EMBL" id="MEV0974598.1"/>
    </source>
</evidence>
<dbReference type="InterPro" id="IPR046042">
    <property type="entry name" value="DUF6000"/>
</dbReference>
<name>A0ABV3GSI3_MICGL</name>
<organism evidence="1 2">
    <name type="scientific">Microtetraspora glauca</name>
    <dbReference type="NCBI Taxonomy" id="1996"/>
    <lineage>
        <taxon>Bacteria</taxon>
        <taxon>Bacillati</taxon>
        <taxon>Actinomycetota</taxon>
        <taxon>Actinomycetes</taxon>
        <taxon>Streptosporangiales</taxon>
        <taxon>Streptosporangiaceae</taxon>
        <taxon>Microtetraspora</taxon>
    </lineage>
</organism>
<dbReference type="Proteomes" id="UP001551675">
    <property type="component" value="Unassembled WGS sequence"/>
</dbReference>
<proteinExistence type="predicted"/>
<dbReference type="RefSeq" id="WP_061260382.1">
    <property type="nucleotide sequence ID" value="NZ_JBFALK010000032.1"/>
</dbReference>
<evidence type="ECO:0000313" key="2">
    <source>
        <dbReference type="Proteomes" id="UP001551675"/>
    </source>
</evidence>
<protein>
    <submittedName>
        <fullName evidence="1">DUF6000 family protein</fullName>
    </submittedName>
</protein>
<dbReference type="Pfam" id="PF19463">
    <property type="entry name" value="DUF6000"/>
    <property type="match status" value="1"/>
</dbReference>
<dbReference type="EMBL" id="JBFALK010000032">
    <property type="protein sequence ID" value="MEV0974598.1"/>
    <property type="molecule type" value="Genomic_DNA"/>
</dbReference>
<gene>
    <name evidence="1" type="ORF">AB0I59_38915</name>
</gene>
<keyword evidence="2" id="KW-1185">Reference proteome</keyword>
<comment type="caution">
    <text evidence="1">The sequence shown here is derived from an EMBL/GenBank/DDBJ whole genome shotgun (WGS) entry which is preliminary data.</text>
</comment>